<feature type="signal peptide" evidence="1">
    <location>
        <begin position="1"/>
        <end position="23"/>
    </location>
</feature>
<feature type="chain" id="PRO_5040404550" description="Hydrophobin" evidence="1">
    <location>
        <begin position="24"/>
        <end position="75"/>
    </location>
</feature>
<dbReference type="GeneID" id="64699500"/>
<name>A0A9P7F917_9AGAM</name>
<evidence type="ECO:0000313" key="3">
    <source>
        <dbReference type="Proteomes" id="UP000823399"/>
    </source>
</evidence>
<gene>
    <name evidence="2" type="ORF">F5147DRAFT_693250</name>
</gene>
<reference evidence="2" key="1">
    <citation type="journal article" date="2020" name="New Phytol.">
        <title>Comparative genomics reveals dynamic genome evolution in host specialist ectomycorrhizal fungi.</title>
        <authorList>
            <person name="Lofgren L.A."/>
            <person name="Nguyen N.H."/>
            <person name="Vilgalys R."/>
            <person name="Ruytinx J."/>
            <person name="Liao H.L."/>
            <person name="Branco S."/>
            <person name="Kuo A."/>
            <person name="LaButti K."/>
            <person name="Lipzen A."/>
            <person name="Andreopoulos W."/>
            <person name="Pangilinan J."/>
            <person name="Riley R."/>
            <person name="Hundley H."/>
            <person name="Na H."/>
            <person name="Barry K."/>
            <person name="Grigoriev I.V."/>
            <person name="Stajich J.E."/>
            <person name="Kennedy P.G."/>
        </authorList>
    </citation>
    <scope>NUCLEOTIDE SEQUENCE</scope>
    <source>
        <strain evidence="2">FC423</strain>
    </source>
</reference>
<dbReference type="Proteomes" id="UP000823399">
    <property type="component" value="Unassembled WGS sequence"/>
</dbReference>
<keyword evidence="3" id="KW-1185">Reference proteome</keyword>
<keyword evidence="1" id="KW-0732">Signal</keyword>
<sequence>MHFSYLRVVAVVAALTRIIPVSADWCAPLDRACGPTSPEGLTCCIGLVCPHALRLVPVRKYPRVLPEQVRMSLAN</sequence>
<comment type="caution">
    <text evidence="2">The sequence shown here is derived from an EMBL/GenBank/DDBJ whole genome shotgun (WGS) entry which is preliminary data.</text>
</comment>
<accession>A0A9P7F917</accession>
<proteinExistence type="predicted"/>
<dbReference type="AlphaFoldDB" id="A0A9P7F917"/>
<dbReference type="EMBL" id="JABBWM010000024">
    <property type="protein sequence ID" value="KAG2109408.1"/>
    <property type="molecule type" value="Genomic_DNA"/>
</dbReference>
<evidence type="ECO:0000313" key="2">
    <source>
        <dbReference type="EMBL" id="KAG2109408.1"/>
    </source>
</evidence>
<dbReference type="RefSeq" id="XP_041293490.1">
    <property type="nucleotide sequence ID" value="XM_041437241.1"/>
</dbReference>
<protein>
    <recommendedName>
        <fullName evidence="4">Hydrophobin</fullName>
    </recommendedName>
</protein>
<organism evidence="2 3">
    <name type="scientific">Suillus discolor</name>
    <dbReference type="NCBI Taxonomy" id="1912936"/>
    <lineage>
        <taxon>Eukaryota</taxon>
        <taxon>Fungi</taxon>
        <taxon>Dikarya</taxon>
        <taxon>Basidiomycota</taxon>
        <taxon>Agaricomycotina</taxon>
        <taxon>Agaricomycetes</taxon>
        <taxon>Agaricomycetidae</taxon>
        <taxon>Boletales</taxon>
        <taxon>Suillineae</taxon>
        <taxon>Suillaceae</taxon>
        <taxon>Suillus</taxon>
    </lineage>
</organism>
<dbReference type="OrthoDB" id="2689226at2759"/>
<evidence type="ECO:0000256" key="1">
    <source>
        <dbReference type="SAM" id="SignalP"/>
    </source>
</evidence>
<evidence type="ECO:0008006" key="4">
    <source>
        <dbReference type="Google" id="ProtNLM"/>
    </source>
</evidence>